<dbReference type="Pfam" id="PF13412">
    <property type="entry name" value="HTH_24"/>
    <property type="match status" value="1"/>
</dbReference>
<dbReference type="PROSITE" id="PS50956">
    <property type="entry name" value="HTH_ASNC_2"/>
    <property type="match status" value="1"/>
</dbReference>
<keyword evidence="2 5" id="KW-0238">DNA-binding</keyword>
<dbReference type="InterPro" id="IPR000485">
    <property type="entry name" value="AsnC-type_HTH_dom"/>
</dbReference>
<dbReference type="SUPFAM" id="SSF46785">
    <property type="entry name" value="Winged helix' DNA-binding domain"/>
    <property type="match status" value="1"/>
</dbReference>
<evidence type="ECO:0000259" key="4">
    <source>
        <dbReference type="PROSITE" id="PS50956"/>
    </source>
</evidence>
<dbReference type="InterPro" id="IPR019888">
    <property type="entry name" value="Tscrpt_reg_AsnC-like"/>
</dbReference>
<sequence length="162" mass="18058">MAIELDETDWRILRELQADGRITNIALANRIGLSAPPCLRRVRALEEAGLIASYTALVDEVRLGYALTAFAMVRLHNQAESDLRSFENRILGWPLVREAYMLSGESDFILKCIARDLQRFQSFVLDELTAAPNVASVKTYLTIRRAKREPGVPITVAGPDGT</sequence>
<dbReference type="RefSeq" id="WP_092869575.1">
    <property type="nucleotide sequence ID" value="NZ_FPCH01000005.1"/>
</dbReference>
<dbReference type="EMBL" id="FPCH01000005">
    <property type="protein sequence ID" value="SFV39043.1"/>
    <property type="molecule type" value="Genomic_DNA"/>
</dbReference>
<feature type="domain" description="HTH asnC-type" evidence="4">
    <location>
        <begin position="5"/>
        <end position="66"/>
    </location>
</feature>
<dbReference type="CDD" id="cd00090">
    <property type="entry name" value="HTH_ARSR"/>
    <property type="match status" value="1"/>
</dbReference>
<dbReference type="FunFam" id="1.10.10.10:FF:000186">
    <property type="entry name" value="AsnC family transcriptional regulator"/>
    <property type="match status" value="1"/>
</dbReference>
<dbReference type="STRING" id="51670.SAMN04488557_4066"/>
<organism evidence="5 6">
    <name type="scientific">Hyphomicrobium facile</name>
    <dbReference type="NCBI Taxonomy" id="51670"/>
    <lineage>
        <taxon>Bacteria</taxon>
        <taxon>Pseudomonadati</taxon>
        <taxon>Pseudomonadota</taxon>
        <taxon>Alphaproteobacteria</taxon>
        <taxon>Hyphomicrobiales</taxon>
        <taxon>Hyphomicrobiaceae</taxon>
        <taxon>Hyphomicrobium</taxon>
    </lineage>
</organism>
<accession>A0A1I7NWP1</accession>
<reference evidence="6" key="1">
    <citation type="submission" date="2016-10" db="EMBL/GenBank/DDBJ databases">
        <authorList>
            <person name="Varghese N."/>
            <person name="Submissions S."/>
        </authorList>
    </citation>
    <scope>NUCLEOTIDE SEQUENCE [LARGE SCALE GENOMIC DNA]</scope>
    <source>
        <strain evidence="6">DSM 1565</strain>
    </source>
</reference>
<dbReference type="InterPro" id="IPR011991">
    <property type="entry name" value="ArsR-like_HTH"/>
</dbReference>
<dbReference type="GO" id="GO:0043200">
    <property type="term" value="P:response to amino acid"/>
    <property type="evidence" value="ECO:0007669"/>
    <property type="project" value="TreeGrafter"/>
</dbReference>
<evidence type="ECO:0000256" key="2">
    <source>
        <dbReference type="ARBA" id="ARBA00023125"/>
    </source>
</evidence>
<evidence type="ECO:0000313" key="6">
    <source>
        <dbReference type="Proteomes" id="UP000199423"/>
    </source>
</evidence>
<gene>
    <name evidence="5" type="ORF">SAMN04488557_4066</name>
</gene>
<name>A0A1I7NWP1_9HYPH</name>
<evidence type="ECO:0000256" key="3">
    <source>
        <dbReference type="ARBA" id="ARBA00023163"/>
    </source>
</evidence>
<dbReference type="GO" id="GO:0005829">
    <property type="term" value="C:cytosol"/>
    <property type="evidence" value="ECO:0007669"/>
    <property type="project" value="TreeGrafter"/>
</dbReference>
<dbReference type="PRINTS" id="PR00033">
    <property type="entry name" value="HTHASNC"/>
</dbReference>
<evidence type="ECO:0000256" key="1">
    <source>
        <dbReference type="ARBA" id="ARBA00023015"/>
    </source>
</evidence>
<dbReference type="InterPro" id="IPR036390">
    <property type="entry name" value="WH_DNA-bd_sf"/>
</dbReference>
<dbReference type="AlphaFoldDB" id="A0A1I7NWP1"/>
<dbReference type="PROSITE" id="PS00519">
    <property type="entry name" value="HTH_ASNC_1"/>
    <property type="match status" value="1"/>
</dbReference>
<keyword evidence="6" id="KW-1185">Reference proteome</keyword>
<protein>
    <submittedName>
        <fullName evidence="5">DNA-binding transcriptional regulator, Lrp family</fullName>
    </submittedName>
</protein>
<dbReference type="InterPro" id="IPR019885">
    <property type="entry name" value="Tscrpt_reg_HTH_AsnC-type_CS"/>
</dbReference>
<proteinExistence type="predicted"/>
<dbReference type="InterPro" id="IPR019887">
    <property type="entry name" value="Tscrpt_reg_AsnC/Lrp_C"/>
</dbReference>
<dbReference type="GO" id="GO:0043565">
    <property type="term" value="F:sequence-specific DNA binding"/>
    <property type="evidence" value="ECO:0007669"/>
    <property type="project" value="InterPro"/>
</dbReference>
<dbReference type="Gene3D" id="3.30.70.920">
    <property type="match status" value="1"/>
</dbReference>
<dbReference type="PANTHER" id="PTHR30154:SF34">
    <property type="entry name" value="TRANSCRIPTIONAL REGULATOR AZLB"/>
    <property type="match status" value="1"/>
</dbReference>
<keyword evidence="1" id="KW-0805">Transcription regulation</keyword>
<evidence type="ECO:0000313" key="5">
    <source>
        <dbReference type="EMBL" id="SFV39043.1"/>
    </source>
</evidence>
<dbReference type="Proteomes" id="UP000199423">
    <property type="component" value="Unassembled WGS sequence"/>
</dbReference>
<dbReference type="Gene3D" id="1.10.10.10">
    <property type="entry name" value="Winged helix-like DNA-binding domain superfamily/Winged helix DNA-binding domain"/>
    <property type="match status" value="1"/>
</dbReference>
<keyword evidence="3" id="KW-0804">Transcription</keyword>
<dbReference type="OrthoDB" id="7707281at2"/>
<dbReference type="SMART" id="SM00344">
    <property type="entry name" value="HTH_ASNC"/>
    <property type="match status" value="1"/>
</dbReference>
<dbReference type="InterPro" id="IPR036388">
    <property type="entry name" value="WH-like_DNA-bd_sf"/>
</dbReference>
<dbReference type="Pfam" id="PF01037">
    <property type="entry name" value="AsnC_trans_reg"/>
    <property type="match status" value="1"/>
</dbReference>
<dbReference type="PANTHER" id="PTHR30154">
    <property type="entry name" value="LEUCINE-RESPONSIVE REGULATORY PROTEIN"/>
    <property type="match status" value="1"/>
</dbReference>
<dbReference type="GO" id="GO:0006355">
    <property type="term" value="P:regulation of DNA-templated transcription"/>
    <property type="evidence" value="ECO:0007669"/>
    <property type="project" value="UniProtKB-ARBA"/>
</dbReference>